<dbReference type="InterPro" id="IPR013760">
    <property type="entry name" value="Topo_IIA-like_dom_sf"/>
</dbReference>
<dbReference type="SMART" id="SM00433">
    <property type="entry name" value="TOP2c"/>
    <property type="match status" value="1"/>
</dbReference>
<evidence type="ECO:0000256" key="9">
    <source>
        <dbReference type="ARBA" id="ARBA00023029"/>
    </source>
</evidence>
<feature type="domain" description="Toprim" evidence="12">
    <location>
        <begin position="435"/>
        <end position="549"/>
    </location>
</feature>
<keyword evidence="6" id="KW-0547">Nucleotide-binding</keyword>
<keyword evidence="7" id="KW-0067">ATP-binding</keyword>
<dbReference type="InterPro" id="IPR013759">
    <property type="entry name" value="Topo_IIA_B_C"/>
</dbReference>
<dbReference type="GO" id="GO:0046872">
    <property type="term" value="F:metal ion binding"/>
    <property type="evidence" value="ECO:0007669"/>
    <property type="project" value="UniProtKB-KW"/>
</dbReference>
<dbReference type="FunFam" id="3.30.565.10:FF:000002">
    <property type="entry name" value="DNA gyrase subunit B"/>
    <property type="match status" value="1"/>
</dbReference>
<reference evidence="14" key="3">
    <citation type="submission" date="2016-06" db="EMBL/GenBank/DDBJ databases">
        <authorList>
            <person name="Olsen C.W."/>
            <person name="Carey S."/>
            <person name="Hinshaw L."/>
            <person name="Karasin A.I."/>
        </authorList>
    </citation>
    <scope>NUCLEOTIDE SEQUENCE [LARGE SCALE GENOMIC DNA]</scope>
    <source>
        <strain evidence="14">PM4</strain>
    </source>
</reference>
<keyword evidence="5" id="KW-0479">Metal-binding</keyword>
<dbReference type="CDD" id="cd16928">
    <property type="entry name" value="HATPase_GyrB-like"/>
    <property type="match status" value="1"/>
</dbReference>
<dbReference type="KEGG" id="cdiv:CPM_0588"/>
<proteinExistence type="inferred from homology"/>
<dbReference type="EMBL" id="LT719092">
    <property type="protein sequence ID" value="SJK84463.1"/>
    <property type="molecule type" value="Genomic_DNA"/>
</dbReference>
<comment type="cofactor">
    <cofactor evidence="2">
        <name>Mg(2+)</name>
        <dbReference type="ChEBI" id="CHEBI:18420"/>
    </cofactor>
</comment>
<gene>
    <name evidence="14" type="ORF">CPM_0588</name>
    <name evidence="13" type="ORF">CSP5_0595</name>
</gene>
<dbReference type="InterPro" id="IPR036890">
    <property type="entry name" value="HATPase_C_sf"/>
</dbReference>
<keyword evidence="9" id="KW-0799">Topoisomerase</keyword>
<evidence type="ECO:0000259" key="12">
    <source>
        <dbReference type="PROSITE" id="PS50880"/>
    </source>
</evidence>
<dbReference type="SUPFAM" id="SSF55874">
    <property type="entry name" value="ATPase domain of HSP90 chaperone/DNA topoisomerase II/histidine kinase"/>
    <property type="match status" value="1"/>
</dbReference>
<dbReference type="GO" id="GO:0006265">
    <property type="term" value="P:DNA topological change"/>
    <property type="evidence" value="ECO:0007669"/>
    <property type="project" value="InterPro"/>
</dbReference>
<dbReference type="PANTHER" id="PTHR45866">
    <property type="entry name" value="DNA GYRASE/TOPOISOMERASE SUBUNIT B"/>
    <property type="match status" value="1"/>
</dbReference>
<dbReference type="Gene3D" id="3.30.230.10">
    <property type="match status" value="1"/>
</dbReference>
<reference evidence="13 16" key="1">
    <citation type="submission" date="2016-04" db="EMBL/GenBank/DDBJ databases">
        <authorList>
            <person name="Evans L.H."/>
            <person name="Alamgir A."/>
            <person name="Owens N."/>
            <person name="Weber N.D."/>
            <person name="Virtaneva K."/>
            <person name="Barbian K."/>
            <person name="Babar A."/>
            <person name="Rosenke K."/>
        </authorList>
    </citation>
    <scope>NUCLEOTIDE SEQUENCE [LARGE SCALE GENOMIC DNA]</scope>
    <source>
        <strain evidence="13">S5</strain>
        <strain evidence="16">S5(T) (JCM 30642 \VKM B-2941)</strain>
    </source>
</reference>
<sequence>MGRISLDQYDASQIQILEGLKAVRKVPGMYIGNTGEGGLHHLVYEVVDNCVDEANAGFADKVFITLGRDGSVTVEDNGRGIPVDIHPQYKRPALEIVLTELHSGAKFDKKVYKVTGGLHGVGVHVVNALSEKLIAVIKRNGNIYYEIFRRGIPDGHLITVKEDEKDNDPILKDITLNLKSESGTTIKFWPDPEIFQETVYSYEILERRMRELAYLNPNIFFEMRDERSGKKDTFHFSGGLSEFVSYLSEGYDLLLKETIRGQEEKSDVVVEFALQYSSNSMEVMKSFVNNIRTDEGGTHVAGFRTGLSKAILDFAKKNNLVKGVDNLIGDDVRDGLVAVLHIKMYNPQFEGQTKEKLGNGEIKGIVQSILESQMKFYLESYPHVANLIVRRALMAAEAREASRNAKELIKKRSSLGTGSMPGKLADCSSSDPSKTEIYIVEGDSAGGSAKQARNREYQAVMPLRGKILNVEKANDSKTFANQIIKDLIIVLGTGVGDELNLDTLRYGKIIIMTDADVDGAHIRTLLLTFFYRHALKLIKNGNIYFAEPPLYRVQKGDKVYYVYSEEERDKIVTELGKNVVTQRFKGLGEMNPEQLWDTAMNPDTRRLVRVDVEDADEADHTFSILMGDKVEPRRRFIEENAKYVEEIDF</sequence>
<evidence type="ECO:0000256" key="10">
    <source>
        <dbReference type="ARBA" id="ARBA00023125"/>
    </source>
</evidence>
<dbReference type="AlphaFoldDB" id="A0A1N5TKJ0"/>
<dbReference type="PRINTS" id="PR00418">
    <property type="entry name" value="TPI2FAMILY"/>
</dbReference>
<evidence type="ECO:0000313" key="15">
    <source>
        <dbReference type="Proteomes" id="UP000187822"/>
    </source>
</evidence>
<dbReference type="Pfam" id="PF00986">
    <property type="entry name" value="DNA_gyraseB_C"/>
    <property type="match status" value="1"/>
</dbReference>
<dbReference type="Proteomes" id="UP000195607">
    <property type="component" value="Chromosome I"/>
</dbReference>
<dbReference type="CDD" id="cd00822">
    <property type="entry name" value="TopoII_Trans_DNA_gyrase"/>
    <property type="match status" value="1"/>
</dbReference>
<keyword evidence="10" id="KW-0238">DNA-binding</keyword>
<dbReference type="InterPro" id="IPR020568">
    <property type="entry name" value="Ribosomal_Su5_D2-typ_SF"/>
</dbReference>
<evidence type="ECO:0000256" key="1">
    <source>
        <dbReference type="ARBA" id="ARBA00000185"/>
    </source>
</evidence>
<organism evidence="13 16">
    <name type="scientific">Cuniculiplasma divulgatum</name>
    <dbReference type="NCBI Taxonomy" id="1673428"/>
    <lineage>
        <taxon>Archaea</taxon>
        <taxon>Methanobacteriati</taxon>
        <taxon>Thermoplasmatota</taxon>
        <taxon>Thermoplasmata</taxon>
        <taxon>Thermoplasmatales</taxon>
        <taxon>Cuniculiplasmataceae</taxon>
        <taxon>Cuniculiplasma</taxon>
    </lineage>
</organism>
<dbReference type="FunFam" id="3.40.50.670:FF:000002">
    <property type="entry name" value="DNA gyrase subunit B"/>
    <property type="match status" value="1"/>
</dbReference>
<dbReference type="Gene3D" id="3.30.565.10">
    <property type="entry name" value="Histidine kinase-like ATPase, C-terminal domain"/>
    <property type="match status" value="1"/>
</dbReference>
<keyword evidence="15" id="KW-1185">Reference proteome</keyword>
<dbReference type="InterPro" id="IPR013506">
    <property type="entry name" value="Topo_IIA_bsu_dom2"/>
</dbReference>
<dbReference type="PANTHER" id="PTHR45866:SF1">
    <property type="entry name" value="DNA GYRASE SUBUNIT B, MITOCHONDRIAL"/>
    <property type="match status" value="1"/>
</dbReference>
<dbReference type="GO" id="GO:0003918">
    <property type="term" value="F:DNA topoisomerase type II (double strand cut, ATP-hydrolyzing) activity"/>
    <property type="evidence" value="ECO:0007669"/>
    <property type="project" value="UniProtKB-EC"/>
</dbReference>
<name>A0A1N5TKJ0_9ARCH</name>
<evidence type="ECO:0000256" key="7">
    <source>
        <dbReference type="ARBA" id="ARBA00022840"/>
    </source>
</evidence>
<dbReference type="InterPro" id="IPR018522">
    <property type="entry name" value="TopoIIA_CS"/>
</dbReference>
<dbReference type="Gene3D" id="3.40.50.670">
    <property type="match status" value="1"/>
</dbReference>
<dbReference type="SUPFAM" id="SSF56719">
    <property type="entry name" value="Type II DNA topoisomerase"/>
    <property type="match status" value="1"/>
</dbReference>
<dbReference type="PROSITE" id="PS00177">
    <property type="entry name" value="TOPOISOMERASE_II"/>
    <property type="match status" value="1"/>
</dbReference>
<dbReference type="Pfam" id="PF00204">
    <property type="entry name" value="DNA_gyraseB"/>
    <property type="match status" value="1"/>
</dbReference>
<dbReference type="InterPro" id="IPR014721">
    <property type="entry name" value="Ribsml_uS5_D2-typ_fold_subgr"/>
</dbReference>
<evidence type="ECO:0000256" key="8">
    <source>
        <dbReference type="ARBA" id="ARBA00022842"/>
    </source>
</evidence>
<keyword evidence="8" id="KW-0460">Magnesium</keyword>
<dbReference type="EMBL" id="LT671858">
    <property type="protein sequence ID" value="SIM48545.1"/>
    <property type="molecule type" value="Genomic_DNA"/>
</dbReference>
<dbReference type="InterPro" id="IPR001241">
    <property type="entry name" value="Topo_IIA"/>
</dbReference>
<dbReference type="NCBIfam" id="NF004189">
    <property type="entry name" value="PRK05644.1"/>
    <property type="match status" value="1"/>
</dbReference>
<dbReference type="EC" id="5.6.2.2" evidence="4"/>
<evidence type="ECO:0000313" key="14">
    <source>
        <dbReference type="EMBL" id="SJK84463.1"/>
    </source>
</evidence>
<evidence type="ECO:0000256" key="2">
    <source>
        <dbReference type="ARBA" id="ARBA00001946"/>
    </source>
</evidence>
<dbReference type="SMART" id="SM00387">
    <property type="entry name" value="HATPase_c"/>
    <property type="match status" value="1"/>
</dbReference>
<comment type="catalytic activity">
    <reaction evidence="1">
        <text>ATP-dependent breakage, passage and rejoining of double-stranded DNA.</text>
        <dbReference type="EC" id="5.6.2.2"/>
    </reaction>
</comment>
<evidence type="ECO:0000256" key="11">
    <source>
        <dbReference type="ARBA" id="ARBA00023235"/>
    </source>
</evidence>
<dbReference type="InterPro" id="IPR003594">
    <property type="entry name" value="HATPase_dom"/>
</dbReference>
<dbReference type="InterPro" id="IPR006171">
    <property type="entry name" value="TOPRIM_dom"/>
</dbReference>
<reference evidence="15" key="2">
    <citation type="submission" date="2016-06" db="EMBL/GenBank/DDBJ databases">
        <authorList>
            <person name="Toshchakov V.S."/>
        </authorList>
    </citation>
    <scope>NUCLEOTIDE SEQUENCE [LARGE SCALE GENOMIC DNA]</scope>
    <source>
        <strain>PM4 (JCM 30641</strain>
        <strain evidence="15">\VKM B-2940)</strain>
    </source>
</reference>
<dbReference type="PROSITE" id="PS50880">
    <property type="entry name" value="TOPRIM"/>
    <property type="match status" value="1"/>
</dbReference>
<dbReference type="GO" id="GO:0003677">
    <property type="term" value="F:DNA binding"/>
    <property type="evidence" value="ECO:0007669"/>
    <property type="project" value="UniProtKB-KW"/>
</dbReference>
<evidence type="ECO:0000313" key="16">
    <source>
        <dbReference type="Proteomes" id="UP000195607"/>
    </source>
</evidence>
<protein>
    <recommendedName>
        <fullName evidence="4">DNA topoisomerase (ATP-hydrolyzing)</fullName>
        <ecNumber evidence="4">5.6.2.2</ecNumber>
    </recommendedName>
</protein>
<dbReference type="PRINTS" id="PR01159">
    <property type="entry name" value="DNAGYRASEB"/>
</dbReference>
<dbReference type="Pfam" id="PF01751">
    <property type="entry name" value="Toprim"/>
    <property type="match status" value="1"/>
</dbReference>
<accession>A0A1N5TKJ0</accession>
<dbReference type="InterPro" id="IPR002288">
    <property type="entry name" value="DNA_gyrase_B_C"/>
</dbReference>
<dbReference type="SUPFAM" id="SSF54211">
    <property type="entry name" value="Ribosomal protein S5 domain 2-like"/>
    <property type="match status" value="1"/>
</dbReference>
<evidence type="ECO:0000313" key="13">
    <source>
        <dbReference type="EMBL" id="SIM48545.1"/>
    </source>
</evidence>
<dbReference type="GO" id="GO:0005524">
    <property type="term" value="F:ATP binding"/>
    <property type="evidence" value="ECO:0007669"/>
    <property type="project" value="UniProtKB-KW"/>
</dbReference>
<dbReference type="Proteomes" id="UP000187822">
    <property type="component" value="Chromosome I"/>
</dbReference>
<evidence type="ECO:0000256" key="3">
    <source>
        <dbReference type="ARBA" id="ARBA00010708"/>
    </source>
</evidence>
<keyword evidence="11" id="KW-0413">Isomerase</keyword>
<comment type="similarity">
    <text evidence="3">Belongs to the type II topoisomerase GyrB family.</text>
</comment>
<dbReference type="Pfam" id="PF02518">
    <property type="entry name" value="HATPase_c"/>
    <property type="match status" value="1"/>
</dbReference>
<evidence type="ECO:0000256" key="4">
    <source>
        <dbReference type="ARBA" id="ARBA00012895"/>
    </source>
</evidence>
<evidence type="ECO:0000256" key="5">
    <source>
        <dbReference type="ARBA" id="ARBA00022723"/>
    </source>
</evidence>
<dbReference type="InterPro" id="IPR000565">
    <property type="entry name" value="Topo_IIA_B"/>
</dbReference>
<evidence type="ECO:0000256" key="6">
    <source>
        <dbReference type="ARBA" id="ARBA00022741"/>
    </source>
</evidence>
<dbReference type="STRING" id="1673428.CPM_0588"/>